<accession>A0ACC1LKQ6</accession>
<keyword evidence="1" id="KW-0808">Transferase</keyword>
<sequence length="331" mass="37139">MLQLQFQSWYAYAGLTVLILAYIVGNGVYGRQLPLPLNKQCAAVCIYVQGKVRLLAVRVLRQGPIPQHVGFIMDGNRRFAKKAHMETPSKGHLAGFTKLTKVLEWCNDLGIKHVSVFAFAINNFNRSAEEVGALMGIARDKLRDLAENSELVNKYGVRIRVVGSRELLPADVRESIEYAEEKTRGNLGMTLNVCCPYSATDEISTAIRRLVEDVEKGVLSAADIDEAALEKRLQIPGPDLDILVRTSGQIRFSNFMLWQSAKMAYIQFVDAYWPEFSFYHMARILVSWQLASRDIEKRKLAGAVHDRLASGEQLRNSVSSSDTYCGDRTCE</sequence>
<dbReference type="Proteomes" id="UP001140096">
    <property type="component" value="Unassembled WGS sequence"/>
</dbReference>
<comment type="caution">
    <text evidence="1">The sequence shown here is derived from an EMBL/GenBank/DDBJ whole genome shotgun (WGS) entry which is preliminary data.</text>
</comment>
<evidence type="ECO:0000313" key="1">
    <source>
        <dbReference type="EMBL" id="KAJ2810893.1"/>
    </source>
</evidence>
<gene>
    <name evidence="1" type="primary">RER2</name>
    <name evidence="1" type="ORF">H4S07_002403</name>
</gene>
<evidence type="ECO:0000313" key="2">
    <source>
        <dbReference type="Proteomes" id="UP001140096"/>
    </source>
</evidence>
<dbReference type="EC" id="2.5.1.87" evidence="1"/>
<proteinExistence type="predicted"/>
<reference evidence="1" key="1">
    <citation type="submission" date="2022-07" db="EMBL/GenBank/DDBJ databases">
        <title>Phylogenomic reconstructions and comparative analyses of Kickxellomycotina fungi.</title>
        <authorList>
            <person name="Reynolds N.K."/>
            <person name="Stajich J.E."/>
            <person name="Barry K."/>
            <person name="Grigoriev I.V."/>
            <person name="Crous P."/>
            <person name="Smith M.E."/>
        </authorList>
    </citation>
    <scope>NUCLEOTIDE SEQUENCE</scope>
    <source>
        <strain evidence="1">CBS 102833</strain>
    </source>
</reference>
<dbReference type="EMBL" id="JANBUP010000586">
    <property type="protein sequence ID" value="KAJ2810893.1"/>
    <property type="molecule type" value="Genomic_DNA"/>
</dbReference>
<name>A0ACC1LKQ6_9FUNG</name>
<organism evidence="1 2">
    <name type="scientific">Coemansia furcata</name>
    <dbReference type="NCBI Taxonomy" id="417177"/>
    <lineage>
        <taxon>Eukaryota</taxon>
        <taxon>Fungi</taxon>
        <taxon>Fungi incertae sedis</taxon>
        <taxon>Zoopagomycota</taxon>
        <taxon>Kickxellomycotina</taxon>
        <taxon>Kickxellomycetes</taxon>
        <taxon>Kickxellales</taxon>
        <taxon>Kickxellaceae</taxon>
        <taxon>Coemansia</taxon>
    </lineage>
</organism>
<keyword evidence="2" id="KW-1185">Reference proteome</keyword>
<protein>
    <submittedName>
        <fullName evidence="1">Cis-prenyltransferase</fullName>
        <ecNumber evidence="1">2.5.1.87</ecNumber>
    </submittedName>
</protein>